<sequence>MSQTIHVEFPCNEGLGAGLVETLKSALVDTRAFDGCESIEVYVDADKPDTVILWEKFATRAHHEAYLAWRVETGLLDMLAPILAEDPKFTYLDDQPGV</sequence>
<dbReference type="InterPro" id="IPR011008">
    <property type="entry name" value="Dimeric_a/b-barrel"/>
</dbReference>
<evidence type="ECO:0000313" key="2">
    <source>
        <dbReference type="EMBL" id="SVA12980.1"/>
    </source>
</evidence>
<proteinExistence type="predicted"/>
<accession>A0A381T9X6</accession>
<dbReference type="AlphaFoldDB" id="A0A381T9X6"/>
<dbReference type="Pfam" id="PF03992">
    <property type="entry name" value="ABM"/>
    <property type="match status" value="1"/>
</dbReference>
<dbReference type="Gene3D" id="3.30.70.100">
    <property type="match status" value="1"/>
</dbReference>
<dbReference type="EMBL" id="UINC01004254">
    <property type="protein sequence ID" value="SVA12980.1"/>
    <property type="molecule type" value="Genomic_DNA"/>
</dbReference>
<dbReference type="SUPFAM" id="SSF54909">
    <property type="entry name" value="Dimeric alpha+beta barrel"/>
    <property type="match status" value="1"/>
</dbReference>
<protein>
    <recommendedName>
        <fullName evidence="1">ABM domain-containing protein</fullName>
    </recommendedName>
</protein>
<reference evidence="2" key="1">
    <citation type="submission" date="2018-05" db="EMBL/GenBank/DDBJ databases">
        <authorList>
            <person name="Lanie J.A."/>
            <person name="Ng W.-L."/>
            <person name="Kazmierczak K.M."/>
            <person name="Andrzejewski T.M."/>
            <person name="Davidsen T.M."/>
            <person name="Wayne K.J."/>
            <person name="Tettelin H."/>
            <person name="Glass J.I."/>
            <person name="Rusch D."/>
            <person name="Podicherti R."/>
            <person name="Tsui H.-C.T."/>
            <person name="Winkler M.E."/>
        </authorList>
    </citation>
    <scope>NUCLEOTIDE SEQUENCE</scope>
</reference>
<dbReference type="InterPro" id="IPR007138">
    <property type="entry name" value="ABM_dom"/>
</dbReference>
<organism evidence="2">
    <name type="scientific">marine metagenome</name>
    <dbReference type="NCBI Taxonomy" id="408172"/>
    <lineage>
        <taxon>unclassified sequences</taxon>
        <taxon>metagenomes</taxon>
        <taxon>ecological metagenomes</taxon>
    </lineage>
</organism>
<evidence type="ECO:0000259" key="1">
    <source>
        <dbReference type="Pfam" id="PF03992"/>
    </source>
</evidence>
<name>A0A381T9X6_9ZZZZ</name>
<feature type="domain" description="ABM" evidence="1">
    <location>
        <begin position="4"/>
        <end position="67"/>
    </location>
</feature>
<gene>
    <name evidence="2" type="ORF">METZ01_LOCUS65834</name>
</gene>